<keyword evidence="5" id="KW-1185">Reference proteome</keyword>
<dbReference type="SUPFAM" id="SSF56219">
    <property type="entry name" value="DNase I-like"/>
    <property type="match status" value="1"/>
</dbReference>
<dbReference type="InterPro" id="IPR043502">
    <property type="entry name" value="DNA/RNA_pol_sf"/>
</dbReference>
<dbReference type="EMBL" id="DF974578">
    <property type="protein sequence ID" value="GAU49521.1"/>
    <property type="molecule type" value="Genomic_DNA"/>
</dbReference>
<feature type="domain" description="Reverse transcriptase zinc-binding" evidence="3">
    <location>
        <begin position="1153"/>
        <end position="1241"/>
    </location>
</feature>
<dbReference type="InterPro" id="IPR036691">
    <property type="entry name" value="Endo/exonu/phosph_ase_sf"/>
</dbReference>
<sequence length="1274" mass="144454">MKRKTDHGRPDNSQRGRLPNTDNIPVTIDMPRQIKTRVDTFNMKDARHGTTEGDIASSVGKDTTSMHHDMFLCLDITTHIQFLPMDDGSRLMTTFDGDQRNVTKMTKFLNPVWFGHFCVCGKVAKFERNDTKEDGIPKKEKVGLLKSPDEALKKNIELEEAANNAFHGKSDVEFSDKQDVTMSGEGASEGEGERTGDILSPICDQAEVHSTIRLGPEGDAGDRDLRTGSKSQQSEPQDCPTTRTSFGESRRDAGNKMHNNRANSCPPAASRSVISGPWSLDWLHDHDHGEAGVIFSARKRGKEEGRHGMRHKKMGQLEPKRRKAGGLLRHPLHMFSDDERGLIVRDPRIAKLLQKNLHRRIPLTMIGRTGWLCKEMSRQSWMMLRGSIHPWGLKFKGDNANMFDVLSRARKSKKERSGHQQGEVRRRRDGVCLMKIISWNVRGLCGLEKRKEVLKLVGDLNPLILCLQVTKLQTCEDFLCSTLWGNPPHTFSYRPSVGASGGLLTIWDSSEVEVWSTESRDHVLWCHGRFTKSREDFSVANVYAPCDDGAKQGLCESLSALIQSLGRRRVCVCGDFNLLNKWMNVALLRVFVKDKWKSLQVDGWGGYVLKEKLRMIKAALKYWHTTHTQNLPTRIESLKVRLSTLDQKGDEEVLSEAEIVELHGVSSDNHSLSRMNASISWQQSSSLWLKEGDTNSKYFHSAVFSHFASHFKRLNQLESSTLTKPFLEDDVKAAVCDCDSYKSQRPDGGNFGFIKDFWVELRGDVMRFISEFHKNGKLTKGINSTFIAPIPKIDSPQRPNDFRPISLVGSLYKILAKVLANRLRLVIGSVISESQTTFVDFEKTYDSVDWGYLDDVMGRMSFPALWRKWIKECVCTATASVLVNGSPIDEFLLERGLKQGDPLSPFLFLLASDGLNVLMEAAVARNLFTGYVLVSEILFRCRIFSSPTTRSCWEQKIVWVEKPLSFGGRLVLLKSVLISPPVYALSFFKAPSGKWCWRLLVDREGLWCRVLAARYGVERGRLRDGGRRGSVWWREIARIREGGQLGGSWFGEHVSKRVEDGSDSFFWTDPWMEGIHLCERFGRLFDLAGNKLCTVAEMFSLGWGADGDAWEWRRKLWEWEEMLRECQTLLLNLSLQAQSSDRWQWQPDADEGYTVRGAYQLLTSQASATMDDADKLIWHSQVPLKVSIFSWRLLRDRLPTKTNLVARGILFPVVHFCVSGCEAAESAHHLFISCSTFGSLWTLVYSWIDITLVHSTSIRDHFVQFTCSASVSRA</sequence>
<feature type="region of interest" description="Disordered" evidence="1">
    <location>
        <begin position="167"/>
        <end position="197"/>
    </location>
</feature>
<dbReference type="AlphaFoldDB" id="A0A2Z6NZA2"/>
<dbReference type="OrthoDB" id="1937528at2759"/>
<feature type="domain" description="Reverse transcriptase" evidence="2">
    <location>
        <begin position="791"/>
        <end position="914"/>
    </location>
</feature>
<dbReference type="PANTHER" id="PTHR36617">
    <property type="entry name" value="PROTEIN, PUTATIVE-RELATED"/>
    <property type="match status" value="1"/>
</dbReference>
<evidence type="ECO:0000259" key="3">
    <source>
        <dbReference type="Pfam" id="PF13966"/>
    </source>
</evidence>
<evidence type="ECO:0008006" key="6">
    <source>
        <dbReference type="Google" id="ProtNLM"/>
    </source>
</evidence>
<dbReference type="SUPFAM" id="SSF56672">
    <property type="entry name" value="DNA/RNA polymerases"/>
    <property type="match status" value="1"/>
</dbReference>
<feature type="region of interest" description="Disordered" evidence="1">
    <location>
        <begin position="212"/>
        <end position="270"/>
    </location>
</feature>
<evidence type="ECO:0000313" key="4">
    <source>
        <dbReference type="EMBL" id="GAU49521.1"/>
    </source>
</evidence>
<dbReference type="InterPro" id="IPR026960">
    <property type="entry name" value="RVT-Znf"/>
</dbReference>
<feature type="region of interest" description="Disordered" evidence="1">
    <location>
        <begin position="1"/>
        <end position="25"/>
    </location>
</feature>
<evidence type="ECO:0000259" key="2">
    <source>
        <dbReference type="Pfam" id="PF00078"/>
    </source>
</evidence>
<dbReference type="PANTHER" id="PTHR36617:SF5">
    <property type="entry name" value="OS05G0421675 PROTEIN"/>
    <property type="match status" value="1"/>
</dbReference>
<reference evidence="5" key="1">
    <citation type="journal article" date="2017" name="Front. Plant Sci.">
        <title>Climate Clever Clovers: New Paradigm to Reduce the Environmental Footprint of Ruminants by Breeding Low Methanogenic Forages Utilizing Haplotype Variation.</title>
        <authorList>
            <person name="Kaur P."/>
            <person name="Appels R."/>
            <person name="Bayer P.E."/>
            <person name="Keeble-Gagnere G."/>
            <person name="Wang J."/>
            <person name="Hirakawa H."/>
            <person name="Shirasawa K."/>
            <person name="Vercoe P."/>
            <person name="Stefanova K."/>
            <person name="Durmic Z."/>
            <person name="Nichols P."/>
            <person name="Revell C."/>
            <person name="Isobe S.N."/>
            <person name="Edwards D."/>
            <person name="Erskine W."/>
        </authorList>
    </citation>
    <scope>NUCLEOTIDE SEQUENCE [LARGE SCALE GENOMIC DNA]</scope>
    <source>
        <strain evidence="5">cv. Daliak</strain>
    </source>
</reference>
<feature type="compositionally biased region" description="Polar residues" evidence="1">
    <location>
        <begin position="15"/>
        <end position="24"/>
    </location>
</feature>
<gene>
    <name evidence="4" type="ORF">TSUD_407540</name>
</gene>
<dbReference type="Proteomes" id="UP000242715">
    <property type="component" value="Unassembled WGS sequence"/>
</dbReference>
<proteinExistence type="predicted"/>
<evidence type="ECO:0000256" key="1">
    <source>
        <dbReference type="SAM" id="MobiDB-lite"/>
    </source>
</evidence>
<dbReference type="Pfam" id="PF13966">
    <property type="entry name" value="zf-RVT"/>
    <property type="match status" value="1"/>
</dbReference>
<dbReference type="Gene3D" id="3.60.10.10">
    <property type="entry name" value="Endonuclease/exonuclease/phosphatase"/>
    <property type="match status" value="1"/>
</dbReference>
<name>A0A2Z6NZA2_TRISU</name>
<feature type="compositionally biased region" description="Polar residues" evidence="1">
    <location>
        <begin position="228"/>
        <end position="247"/>
    </location>
</feature>
<organism evidence="4 5">
    <name type="scientific">Trifolium subterraneum</name>
    <name type="common">Subterranean clover</name>
    <dbReference type="NCBI Taxonomy" id="3900"/>
    <lineage>
        <taxon>Eukaryota</taxon>
        <taxon>Viridiplantae</taxon>
        <taxon>Streptophyta</taxon>
        <taxon>Embryophyta</taxon>
        <taxon>Tracheophyta</taxon>
        <taxon>Spermatophyta</taxon>
        <taxon>Magnoliopsida</taxon>
        <taxon>eudicotyledons</taxon>
        <taxon>Gunneridae</taxon>
        <taxon>Pentapetalae</taxon>
        <taxon>rosids</taxon>
        <taxon>fabids</taxon>
        <taxon>Fabales</taxon>
        <taxon>Fabaceae</taxon>
        <taxon>Papilionoideae</taxon>
        <taxon>50 kb inversion clade</taxon>
        <taxon>NPAAA clade</taxon>
        <taxon>Hologalegina</taxon>
        <taxon>IRL clade</taxon>
        <taxon>Trifolieae</taxon>
        <taxon>Trifolium</taxon>
    </lineage>
</organism>
<evidence type="ECO:0000313" key="5">
    <source>
        <dbReference type="Proteomes" id="UP000242715"/>
    </source>
</evidence>
<feature type="compositionally biased region" description="Basic and acidic residues" evidence="1">
    <location>
        <begin position="168"/>
        <end position="179"/>
    </location>
</feature>
<dbReference type="InterPro" id="IPR000477">
    <property type="entry name" value="RT_dom"/>
</dbReference>
<protein>
    <recommendedName>
        <fullName evidence="6">Reverse transcriptase domain-containing protein</fullName>
    </recommendedName>
</protein>
<dbReference type="Pfam" id="PF00078">
    <property type="entry name" value="RVT_1"/>
    <property type="match status" value="1"/>
</dbReference>
<accession>A0A2Z6NZA2</accession>